<gene>
    <name evidence="2" type="ORF">POM88_045137</name>
</gene>
<keyword evidence="2" id="KW-0347">Helicase</keyword>
<evidence type="ECO:0000259" key="1">
    <source>
        <dbReference type="PROSITE" id="PS51192"/>
    </source>
</evidence>
<keyword evidence="3" id="KW-1185">Reference proteome</keyword>
<accession>A0AAD8M644</accession>
<dbReference type="Proteomes" id="UP001237642">
    <property type="component" value="Unassembled WGS sequence"/>
</dbReference>
<dbReference type="GO" id="GO:0005524">
    <property type="term" value="F:ATP binding"/>
    <property type="evidence" value="ECO:0007669"/>
    <property type="project" value="UniProtKB-KW"/>
</dbReference>
<dbReference type="PROSITE" id="PS51192">
    <property type="entry name" value="HELICASE_ATP_BIND_1"/>
    <property type="match status" value="1"/>
</dbReference>
<dbReference type="GO" id="GO:0003676">
    <property type="term" value="F:nucleic acid binding"/>
    <property type="evidence" value="ECO:0007669"/>
    <property type="project" value="InterPro"/>
</dbReference>
<sequence>MHMYNEYSEMPSVNVIFVLDILQGSEKLVDQIKFEVDSSWNEDTVVDMLSICCLLVVTAQQLSADHLPFARSYQLDALEMAIKQDTIVFLETSSGKTLIAIMLLHSYAHLLRKPLSSLAVFLVPTVVLVSQQAEVVEMHTDLKVGKYWGEMDVDFWNASDWKKQQDEFEISVISGSVNLVLRKENVSILIICSYSIAIISYFI</sequence>
<keyword evidence="2" id="KW-0547">Nucleotide-binding</keyword>
<dbReference type="Gene3D" id="3.40.50.300">
    <property type="entry name" value="P-loop containing nucleotide triphosphate hydrolases"/>
    <property type="match status" value="1"/>
</dbReference>
<dbReference type="InterPro" id="IPR014001">
    <property type="entry name" value="Helicase_ATP-bd"/>
</dbReference>
<proteinExistence type="predicted"/>
<dbReference type="InterPro" id="IPR027417">
    <property type="entry name" value="P-loop_NTPase"/>
</dbReference>
<dbReference type="PANTHER" id="PTHR14074:SF16">
    <property type="entry name" value="ANTIVIRAL INNATE IMMUNE RESPONSE RECEPTOR RIG-I"/>
    <property type="match status" value="1"/>
</dbReference>
<feature type="domain" description="Helicase ATP-binding" evidence="1">
    <location>
        <begin position="77"/>
        <end position="203"/>
    </location>
</feature>
<comment type="caution">
    <text evidence="2">The sequence shown here is derived from an EMBL/GenBank/DDBJ whole genome shotgun (WGS) entry which is preliminary data.</text>
</comment>
<reference evidence="2" key="2">
    <citation type="submission" date="2023-05" db="EMBL/GenBank/DDBJ databases">
        <authorList>
            <person name="Schelkunov M.I."/>
        </authorList>
    </citation>
    <scope>NUCLEOTIDE SEQUENCE</scope>
    <source>
        <strain evidence="2">Hsosn_3</strain>
        <tissue evidence="2">Leaf</tissue>
    </source>
</reference>
<organism evidence="2 3">
    <name type="scientific">Heracleum sosnowskyi</name>
    <dbReference type="NCBI Taxonomy" id="360622"/>
    <lineage>
        <taxon>Eukaryota</taxon>
        <taxon>Viridiplantae</taxon>
        <taxon>Streptophyta</taxon>
        <taxon>Embryophyta</taxon>
        <taxon>Tracheophyta</taxon>
        <taxon>Spermatophyta</taxon>
        <taxon>Magnoliopsida</taxon>
        <taxon>eudicotyledons</taxon>
        <taxon>Gunneridae</taxon>
        <taxon>Pentapetalae</taxon>
        <taxon>asterids</taxon>
        <taxon>campanulids</taxon>
        <taxon>Apiales</taxon>
        <taxon>Apiaceae</taxon>
        <taxon>Apioideae</taxon>
        <taxon>apioid superclade</taxon>
        <taxon>Tordylieae</taxon>
        <taxon>Tordyliinae</taxon>
        <taxon>Heracleum</taxon>
    </lineage>
</organism>
<dbReference type="GO" id="GO:0005737">
    <property type="term" value="C:cytoplasm"/>
    <property type="evidence" value="ECO:0007669"/>
    <property type="project" value="TreeGrafter"/>
</dbReference>
<protein>
    <submittedName>
        <fullName evidence="2">Helicase ATP-binding domain-containing protein</fullName>
    </submittedName>
</protein>
<dbReference type="GO" id="GO:0004386">
    <property type="term" value="F:helicase activity"/>
    <property type="evidence" value="ECO:0007669"/>
    <property type="project" value="UniProtKB-KW"/>
</dbReference>
<evidence type="ECO:0000313" key="3">
    <source>
        <dbReference type="Proteomes" id="UP001237642"/>
    </source>
</evidence>
<name>A0AAD8M644_9APIA</name>
<dbReference type="SUPFAM" id="SSF52540">
    <property type="entry name" value="P-loop containing nucleoside triphosphate hydrolases"/>
    <property type="match status" value="1"/>
</dbReference>
<keyword evidence="2" id="KW-0378">Hydrolase</keyword>
<dbReference type="PANTHER" id="PTHR14074">
    <property type="entry name" value="HELICASE WITH DEATH DOMAIN-RELATED"/>
    <property type="match status" value="1"/>
</dbReference>
<dbReference type="EMBL" id="JAUIZM010000010">
    <property type="protein sequence ID" value="KAK1360663.1"/>
    <property type="molecule type" value="Genomic_DNA"/>
</dbReference>
<reference evidence="2" key="1">
    <citation type="submission" date="2023-02" db="EMBL/GenBank/DDBJ databases">
        <title>Genome of toxic invasive species Heracleum sosnowskyi carries increased number of genes despite the absence of recent whole-genome duplications.</title>
        <authorList>
            <person name="Schelkunov M."/>
            <person name="Shtratnikova V."/>
            <person name="Makarenko M."/>
            <person name="Klepikova A."/>
            <person name="Omelchenko D."/>
            <person name="Novikova G."/>
            <person name="Obukhova E."/>
            <person name="Bogdanov V."/>
            <person name="Penin A."/>
            <person name="Logacheva M."/>
        </authorList>
    </citation>
    <scope>NUCLEOTIDE SEQUENCE</scope>
    <source>
        <strain evidence="2">Hsosn_3</strain>
        <tissue evidence="2">Leaf</tissue>
    </source>
</reference>
<dbReference type="AlphaFoldDB" id="A0AAD8M644"/>
<dbReference type="InterPro" id="IPR051363">
    <property type="entry name" value="RLR_Helicase"/>
</dbReference>
<dbReference type="Pfam" id="PF00270">
    <property type="entry name" value="DEAD"/>
    <property type="match status" value="1"/>
</dbReference>
<evidence type="ECO:0000313" key="2">
    <source>
        <dbReference type="EMBL" id="KAK1360663.1"/>
    </source>
</evidence>
<dbReference type="InterPro" id="IPR011545">
    <property type="entry name" value="DEAD/DEAH_box_helicase_dom"/>
</dbReference>
<keyword evidence="2" id="KW-0067">ATP-binding</keyword>